<accession>A0AAD2VNR8</accession>
<sequence length="384" mass="41152">MISTHYLLLLSAVAVYLVGTAEFMLSAIISPLATVFNVRPEQITWLISAYALSYTLAAPIIGFLSDRIDRRKIVLIALLLLSLDSLAIIFSPNLLIALVLRGFGGLASAALVPVIFALIADAVSERKQAAAMGSIMMGMTVGIITGPIVAGILVQYFAWYAPFVYTAVGCLLVFIIALFTLPHSQKTIGRKLSFKAIKHVGIVRFILAKGIWNGVSVCMFLLAGEILRQRSHLESVEVGSLMGLFGIGLLCGNGLVTKIEKLKISNNAKLVVIILIIMVTIILFLSGWLPLIGHGLCLAVLGGMLGLASPISTAMLARKSAENKGFILSISESVNNLVLLSALPIFSLFFSKGLMVTSVIIIIVLLSTAIYLVLPTREKKEAVD</sequence>
<dbReference type="SUPFAM" id="SSF103473">
    <property type="entry name" value="MFS general substrate transporter"/>
    <property type="match status" value="1"/>
</dbReference>
<gene>
    <name evidence="9" type="ORF">M0K77_001061</name>
    <name evidence="8" type="ORF">M0K77_RS05305</name>
</gene>
<comment type="subcellular location">
    <subcellularLocation>
        <location evidence="1">Cell membrane</location>
        <topology evidence="1">Multi-pass membrane protein</topology>
    </subcellularLocation>
</comment>
<evidence type="ECO:0000256" key="6">
    <source>
        <dbReference type="SAM" id="Phobius"/>
    </source>
</evidence>
<evidence type="ECO:0000256" key="5">
    <source>
        <dbReference type="ARBA" id="ARBA00023136"/>
    </source>
</evidence>
<comment type="caution">
    <text evidence="8">The sequence shown here is derived from an EMBL/GenBank/DDBJ whole genome shotgun (WGS) entry which is preliminary data.</text>
</comment>
<dbReference type="Gene3D" id="1.20.1250.20">
    <property type="entry name" value="MFS general substrate transporter like domains"/>
    <property type="match status" value="1"/>
</dbReference>
<feature type="transmembrane region" description="Helical" evidence="6">
    <location>
        <begin position="268"/>
        <end position="285"/>
    </location>
</feature>
<reference evidence="8" key="1">
    <citation type="submission" date="2023-10" db="EMBL/GenBank/DDBJ databases">
        <authorList>
            <consortium name="Clinical and Environmental Microbiology Branch: Whole genome sequencing antimicrobial resistance pathogens in the healthcare setting"/>
        </authorList>
    </citation>
    <scope>NUCLEOTIDE SEQUENCE</scope>
    <source>
        <strain evidence="8">2020QW-00022</strain>
    </source>
</reference>
<dbReference type="EMBL" id="ABEXCJ040000001">
    <property type="protein sequence ID" value="ELR5216594.1"/>
    <property type="molecule type" value="Genomic_DNA"/>
</dbReference>
<feature type="transmembrane region" description="Helical" evidence="6">
    <location>
        <begin position="355"/>
        <end position="374"/>
    </location>
</feature>
<protein>
    <submittedName>
        <fullName evidence="8">MFS transporter</fullName>
    </submittedName>
</protein>
<feature type="transmembrane region" description="Helical" evidence="6">
    <location>
        <begin position="326"/>
        <end position="349"/>
    </location>
</feature>
<keyword evidence="5 6" id="KW-0472">Membrane</keyword>
<feature type="transmembrane region" description="Helical" evidence="6">
    <location>
        <begin position="202"/>
        <end position="223"/>
    </location>
</feature>
<keyword evidence="3 6" id="KW-0812">Transmembrane</keyword>
<dbReference type="InterPro" id="IPR036259">
    <property type="entry name" value="MFS_trans_sf"/>
</dbReference>
<evidence type="ECO:0000259" key="7">
    <source>
        <dbReference type="PROSITE" id="PS50850"/>
    </source>
</evidence>
<organism evidence="8">
    <name type="scientific">Providencia rettgeri</name>
    <dbReference type="NCBI Taxonomy" id="587"/>
    <lineage>
        <taxon>Bacteria</taxon>
        <taxon>Pseudomonadati</taxon>
        <taxon>Pseudomonadota</taxon>
        <taxon>Gammaproteobacteria</taxon>
        <taxon>Enterobacterales</taxon>
        <taxon>Morganellaceae</taxon>
        <taxon>Providencia</taxon>
    </lineage>
</organism>
<proteinExistence type="predicted"/>
<dbReference type="GO" id="GO:0022857">
    <property type="term" value="F:transmembrane transporter activity"/>
    <property type="evidence" value="ECO:0007669"/>
    <property type="project" value="InterPro"/>
</dbReference>
<dbReference type="AlphaFoldDB" id="A0AAD2VNR8"/>
<dbReference type="PANTHER" id="PTHR43124">
    <property type="entry name" value="PURINE EFFLUX PUMP PBUE"/>
    <property type="match status" value="1"/>
</dbReference>
<evidence type="ECO:0000256" key="1">
    <source>
        <dbReference type="ARBA" id="ARBA00004651"/>
    </source>
</evidence>
<evidence type="ECO:0000256" key="4">
    <source>
        <dbReference type="ARBA" id="ARBA00022989"/>
    </source>
</evidence>
<dbReference type="InterPro" id="IPR011701">
    <property type="entry name" value="MFS"/>
</dbReference>
<feature type="transmembrane region" description="Helical" evidence="6">
    <location>
        <begin position="135"/>
        <end position="157"/>
    </location>
</feature>
<dbReference type="GO" id="GO:0005886">
    <property type="term" value="C:plasma membrane"/>
    <property type="evidence" value="ECO:0007669"/>
    <property type="project" value="UniProtKB-SubCell"/>
</dbReference>
<feature type="transmembrane region" description="Helical" evidence="6">
    <location>
        <begin position="73"/>
        <end position="96"/>
    </location>
</feature>
<name>A0AAD2VNR8_PRORE</name>
<dbReference type="PANTHER" id="PTHR43124:SF3">
    <property type="entry name" value="CHLORAMPHENICOL EFFLUX PUMP RV0191"/>
    <property type="match status" value="1"/>
</dbReference>
<feature type="transmembrane region" description="Helical" evidence="6">
    <location>
        <begin position="291"/>
        <end position="314"/>
    </location>
</feature>
<dbReference type="PROSITE" id="PS50850">
    <property type="entry name" value="MFS"/>
    <property type="match status" value="1"/>
</dbReference>
<dbReference type="Pfam" id="PF07690">
    <property type="entry name" value="MFS_1"/>
    <property type="match status" value="1"/>
</dbReference>
<feature type="domain" description="Major facilitator superfamily (MFS) profile" evidence="7">
    <location>
        <begin position="7"/>
        <end position="384"/>
    </location>
</feature>
<feature type="transmembrane region" description="Helical" evidence="6">
    <location>
        <begin position="102"/>
        <end position="123"/>
    </location>
</feature>
<feature type="transmembrane region" description="Helical" evidence="6">
    <location>
        <begin position="163"/>
        <end position="181"/>
    </location>
</feature>
<keyword evidence="4 6" id="KW-1133">Transmembrane helix</keyword>
<dbReference type="EMBL" id="ABEXCJ050000001">
    <property type="protein sequence ID" value="EMR4588781.1"/>
    <property type="molecule type" value="Genomic_DNA"/>
</dbReference>
<evidence type="ECO:0000313" key="9">
    <source>
        <dbReference type="EMBL" id="EMR4588781.1"/>
    </source>
</evidence>
<evidence type="ECO:0000256" key="3">
    <source>
        <dbReference type="ARBA" id="ARBA00022692"/>
    </source>
</evidence>
<feature type="transmembrane region" description="Helical" evidence="6">
    <location>
        <begin position="238"/>
        <end position="256"/>
    </location>
</feature>
<dbReference type="InterPro" id="IPR050189">
    <property type="entry name" value="MFS_Efflux_Transporters"/>
</dbReference>
<dbReference type="RefSeq" id="WP_248466543.1">
    <property type="nucleotide sequence ID" value="NZ_CP096258.1"/>
</dbReference>
<evidence type="ECO:0000313" key="8">
    <source>
        <dbReference type="EMBL" id="ELR5216594.1"/>
    </source>
</evidence>
<dbReference type="InterPro" id="IPR020846">
    <property type="entry name" value="MFS_dom"/>
</dbReference>
<keyword evidence="2" id="KW-1003">Cell membrane</keyword>
<evidence type="ECO:0000256" key="2">
    <source>
        <dbReference type="ARBA" id="ARBA00022475"/>
    </source>
</evidence>
<feature type="transmembrane region" description="Helical" evidence="6">
    <location>
        <begin position="43"/>
        <end position="64"/>
    </location>
</feature>